<dbReference type="AlphaFoldDB" id="A0A7E6CRG5"/>
<feature type="region of interest" description="Disordered" evidence="1">
    <location>
        <begin position="213"/>
        <end position="330"/>
    </location>
</feature>
<dbReference type="Proteomes" id="UP000504628">
    <property type="component" value="Chromosome 12"/>
</dbReference>
<evidence type="ECO:0000313" key="3">
    <source>
        <dbReference type="RefSeq" id="XP_035869446.1"/>
    </source>
</evidence>
<gene>
    <name evidence="3" type="primary">LOC118497827</name>
</gene>
<dbReference type="RefSeq" id="XP_035869446.1">
    <property type="nucleotide sequence ID" value="XM_036013553.1"/>
</dbReference>
<reference evidence="3" key="1">
    <citation type="submission" date="2025-08" db="UniProtKB">
        <authorList>
            <consortium name="RefSeq"/>
        </authorList>
    </citation>
    <scope>IDENTIFICATION</scope>
    <source>
        <tissue evidence="3">Muscle</tissue>
    </source>
</reference>
<keyword evidence="2" id="KW-1185">Reference proteome</keyword>
<feature type="compositionally biased region" description="Low complexity" evidence="1">
    <location>
        <begin position="262"/>
        <end position="279"/>
    </location>
</feature>
<name>A0A7E6CRG5_9CHIR</name>
<evidence type="ECO:0000313" key="2">
    <source>
        <dbReference type="Proteomes" id="UP000504628"/>
    </source>
</evidence>
<accession>A0A7E6CRG5</accession>
<sequence>MSADPCFTRLETTALFQSAPKAKQTGAGLPRRRQARPFPGHLGRPGAKETRGREGPPAPDLAEAPRPGAADPGQLAARLGSARPPPASPAPTRANHPPNAVPTQLGPSSAAETRRKPTSGPRRVRLHTPPPLQGNRATTVRIRHPPDFRFRQATHRRARQISRYLGRRVGRSRSFSGGGAKVGARPACRPPGRWTPTWHPCRSRPRILVPLEWEPVTRGDGSPGNLQRREGKAASGRLPPRGSAEDARQARPRRGERAGNLSGAAPRPPAGRASAGRGPHSVSNVFSPNTPLPPPAAGASARLPPPGCPRVPRPRPLPPSAGAYKLHIPN</sequence>
<protein>
    <submittedName>
        <fullName evidence="3">Translation initiation factor IF-2-like</fullName>
    </submittedName>
</protein>
<evidence type="ECO:0000256" key="1">
    <source>
        <dbReference type="SAM" id="MobiDB-lite"/>
    </source>
</evidence>
<feature type="compositionally biased region" description="Polar residues" evidence="1">
    <location>
        <begin position="101"/>
        <end position="111"/>
    </location>
</feature>
<organism evidence="2 3">
    <name type="scientific">Phyllostomus discolor</name>
    <name type="common">pale spear-nosed bat</name>
    <dbReference type="NCBI Taxonomy" id="89673"/>
    <lineage>
        <taxon>Eukaryota</taxon>
        <taxon>Metazoa</taxon>
        <taxon>Chordata</taxon>
        <taxon>Craniata</taxon>
        <taxon>Vertebrata</taxon>
        <taxon>Euteleostomi</taxon>
        <taxon>Mammalia</taxon>
        <taxon>Eutheria</taxon>
        <taxon>Laurasiatheria</taxon>
        <taxon>Chiroptera</taxon>
        <taxon>Yangochiroptera</taxon>
        <taxon>Phyllostomidae</taxon>
        <taxon>Phyllostominae</taxon>
        <taxon>Phyllostomus</taxon>
    </lineage>
</organism>
<feature type="compositionally biased region" description="Basic and acidic residues" evidence="1">
    <location>
        <begin position="243"/>
        <end position="257"/>
    </location>
</feature>
<proteinExistence type="predicted"/>
<feature type="region of interest" description="Disordered" evidence="1">
    <location>
        <begin position="15"/>
        <end position="138"/>
    </location>
</feature>
<dbReference type="InParanoid" id="A0A7E6CRG5"/>
<dbReference type="KEGG" id="pdic:118497827"/>
<feature type="compositionally biased region" description="Pro residues" evidence="1">
    <location>
        <begin position="303"/>
        <end position="319"/>
    </location>
</feature>
<dbReference type="GeneID" id="118497827"/>